<dbReference type="GO" id="GO:0005737">
    <property type="term" value="C:cytoplasm"/>
    <property type="evidence" value="ECO:0007669"/>
    <property type="project" value="TreeGrafter"/>
</dbReference>
<dbReference type="InterPro" id="IPR050452">
    <property type="entry name" value="Metacaspase"/>
</dbReference>
<gene>
    <name evidence="3" type="ORF">QQS21_001672</name>
</gene>
<dbReference type="InterPro" id="IPR011600">
    <property type="entry name" value="Pept_C14_caspase"/>
</dbReference>
<sequence length="622" mass="68434">MSDHHHVLAKHYAVLIGISAYPTSPLKSCVQDVQMIEKCLRDGLDSVDIHALTASSSADQTTASLPQNSELWPTCNNVTSTLDMITSKAQPGDFVYIHFSGHGTRLKVLCSNFSQKATGDLALVLLGEDGSTESFLPGPTFAGHIQGMVDKGLVVTIVLDCCFSATVYRNSDSNSSVRYLPHHPGAGAAADRNASMHDNWLLEPGRYTILAACGPNEFAKVASDTSGSGLTYGALSFFLCQVLSSHGVRRRLREIYRHLRADFWQKRMVQHPVLYGNADQGFFGPVDPFRGVRSIYIIESEGGLGLLAGQAHGLRTGDRLIVSHGEERILGQVASAGALTSHLELPDGGGAVETGWFAAPLTCSCLGEFPIQLAANLPQHDQLLEALQQRSLSTDLDNRQVPTLWLGLSHTDEYEILDGEGRKLNNLPTLRRDQTDVSHICDVLEHLVWFNMVKDLHNPTPATTFQSLFSIQVVKDGMAFSPGQHLQVRQNDTVEILIRNNGNLKLYVFMYNLGPCWQVQGILHETYAVIPPQQEPQNGDVGFTGTRSWKTKFMVPPSMMEHGSCEDVIKIFITSQPTCLDLLERPALEKIAETKLRSRSSYSIGGDLEDWVVADFFFRTTL</sequence>
<proteinExistence type="inferred from homology"/>
<comment type="similarity">
    <text evidence="1">Belongs to the peptidase C14B family.</text>
</comment>
<keyword evidence="4" id="KW-1185">Reference proteome</keyword>
<dbReference type="GO" id="GO:0004197">
    <property type="term" value="F:cysteine-type endopeptidase activity"/>
    <property type="evidence" value="ECO:0007669"/>
    <property type="project" value="InterPro"/>
</dbReference>
<dbReference type="Gene3D" id="3.40.50.1460">
    <property type="match status" value="1"/>
</dbReference>
<dbReference type="Pfam" id="PF00656">
    <property type="entry name" value="Peptidase_C14"/>
    <property type="match status" value="1"/>
</dbReference>
<organism evidence="3 4">
    <name type="scientific">Conoideocrella luteorostrata</name>
    <dbReference type="NCBI Taxonomy" id="1105319"/>
    <lineage>
        <taxon>Eukaryota</taxon>
        <taxon>Fungi</taxon>
        <taxon>Dikarya</taxon>
        <taxon>Ascomycota</taxon>
        <taxon>Pezizomycotina</taxon>
        <taxon>Sordariomycetes</taxon>
        <taxon>Hypocreomycetidae</taxon>
        <taxon>Hypocreales</taxon>
        <taxon>Clavicipitaceae</taxon>
        <taxon>Conoideocrella</taxon>
    </lineage>
</organism>
<comment type="caution">
    <text evidence="3">The sequence shown here is derived from an EMBL/GenBank/DDBJ whole genome shotgun (WGS) entry which is preliminary data.</text>
</comment>
<reference evidence="3" key="1">
    <citation type="submission" date="2023-06" db="EMBL/GenBank/DDBJ databases">
        <title>Conoideocrella luteorostrata (Hypocreales: Clavicipitaceae), a potential biocontrol fungus for elongate hemlock scale in United States Christmas tree production areas.</title>
        <authorList>
            <person name="Barrett H."/>
            <person name="Lovett B."/>
            <person name="Macias A.M."/>
            <person name="Stajich J.E."/>
            <person name="Kasson M.T."/>
        </authorList>
    </citation>
    <scope>NUCLEOTIDE SEQUENCE</scope>
    <source>
        <strain evidence="3">ARSEF 14590</strain>
    </source>
</reference>
<accession>A0AAJ0CWF7</accession>
<dbReference type="GO" id="GO:0006508">
    <property type="term" value="P:proteolysis"/>
    <property type="evidence" value="ECO:0007669"/>
    <property type="project" value="InterPro"/>
</dbReference>
<dbReference type="EMBL" id="JASWJB010000018">
    <property type="protein sequence ID" value="KAK2612246.1"/>
    <property type="molecule type" value="Genomic_DNA"/>
</dbReference>
<feature type="domain" description="Peptidase C14 caspase" evidence="2">
    <location>
        <begin position="11"/>
        <end position="276"/>
    </location>
</feature>
<evidence type="ECO:0000313" key="4">
    <source>
        <dbReference type="Proteomes" id="UP001251528"/>
    </source>
</evidence>
<dbReference type="PANTHER" id="PTHR48104:SF30">
    <property type="entry name" value="METACASPASE-1"/>
    <property type="match status" value="1"/>
</dbReference>
<dbReference type="AlphaFoldDB" id="A0AAJ0CWF7"/>
<protein>
    <recommendedName>
        <fullName evidence="2">Peptidase C14 caspase domain-containing protein</fullName>
    </recommendedName>
</protein>
<evidence type="ECO:0000259" key="2">
    <source>
        <dbReference type="Pfam" id="PF00656"/>
    </source>
</evidence>
<evidence type="ECO:0000313" key="3">
    <source>
        <dbReference type="EMBL" id="KAK2612246.1"/>
    </source>
</evidence>
<dbReference type="PANTHER" id="PTHR48104">
    <property type="entry name" value="METACASPASE-4"/>
    <property type="match status" value="1"/>
</dbReference>
<evidence type="ECO:0000256" key="1">
    <source>
        <dbReference type="ARBA" id="ARBA00009005"/>
    </source>
</evidence>
<dbReference type="Proteomes" id="UP001251528">
    <property type="component" value="Unassembled WGS sequence"/>
</dbReference>
<name>A0AAJ0CWF7_9HYPO</name>